<dbReference type="AlphaFoldDB" id="A0A4R3ZPI8"/>
<evidence type="ECO:0000313" key="3">
    <source>
        <dbReference type="Proteomes" id="UP000295805"/>
    </source>
</evidence>
<sequence>MSDELEEALAPVKHHFRGKKISENTVLAAYMRAAKLAPTGPKWQAAKAAFKGGATFSQAVATVAESNTSAATQAADAPRAVPTKSPRDPVPSSRPRSSTEQVSPSYKTTKEVSQLGAKPDPPHKVFRTTKGGDERNSMKWFPKRFAPGDIHGQGAEKLLGRPDLQQLEVLVRETAQNSWDARGTADRIDFCINLRRLTKNNLTALRCDVFGEAGGPEGLQELLGRDEVWAIEISDRGTIGLGGPTRNDLVPASGVPTNFIDFVFDLGAPKNQGMSGGTYGYGKTVSYSSSSVGTVLIWSRCANNGQLEDRLIGSAIGPSFNMGGRRYTGRHWWGRIPENGERVEPLIGAEAERIAADVFSSGFEGSVTGTSILILDPHFGDDDESRPSQARSIAEVVENHLWPKLIDSDLLRARMDITILLDGETIPIGDQASLKIRANYADCLNMVRRIQSGGSTDSDIVRAFPITRYNDVVGHLCMTRFPLDKRAGRGLEYDDPGPNRLAENRVALMRNEAELVVKYLDFPALAVEGFAWVGVFKPVAATDGAFAAAEPPAHDEWNPATVTVKTQKSIVNVALRKVKEAVASYLAPTKSLGEVGVQPPAAQIGDFLAGLLVGLDGPAPTKRRSGTTSSTPKKSKAKVSISGVRTDPMPGSEWNTSIVTVQMRANDSQRRPVSMDLSIGTEGNSREPISRVVLRNNGWLSDSGITADQHMLMKDGDTAFYVFDSSSKVAIDLQPRIETP</sequence>
<dbReference type="EMBL" id="SMCX01000027">
    <property type="protein sequence ID" value="TCW21176.1"/>
    <property type="molecule type" value="Genomic_DNA"/>
</dbReference>
<dbReference type="RefSeq" id="WP_131886368.1">
    <property type="nucleotide sequence ID" value="NZ_CP143053.1"/>
</dbReference>
<dbReference type="Proteomes" id="UP000295805">
    <property type="component" value="Unassembled WGS sequence"/>
</dbReference>
<proteinExistence type="predicted"/>
<reference evidence="2 3" key="1">
    <citation type="submission" date="2019-03" db="EMBL/GenBank/DDBJ databases">
        <title>Root nodule microbial communities of legume samples collected from USA, Mexico and Botswana.</title>
        <authorList>
            <person name="Hirsch A."/>
        </authorList>
    </citation>
    <scope>NUCLEOTIDE SEQUENCE [LARGE SCALE GENOMIC DNA]</scope>
    <source>
        <strain evidence="2 3">55</strain>
    </source>
</reference>
<evidence type="ECO:0000313" key="2">
    <source>
        <dbReference type="EMBL" id="TCW21176.1"/>
    </source>
</evidence>
<gene>
    <name evidence="2" type="ORF">EDD19_12712</name>
</gene>
<accession>A0A4R3ZPI8</accession>
<organism evidence="2 3">
    <name type="scientific">Dietzia cinnamea</name>
    <dbReference type="NCBI Taxonomy" id="321318"/>
    <lineage>
        <taxon>Bacteria</taxon>
        <taxon>Bacillati</taxon>
        <taxon>Actinomycetota</taxon>
        <taxon>Actinomycetes</taxon>
        <taxon>Mycobacteriales</taxon>
        <taxon>Dietziaceae</taxon>
        <taxon>Dietzia</taxon>
    </lineage>
</organism>
<feature type="region of interest" description="Disordered" evidence="1">
    <location>
        <begin position="70"/>
        <end position="139"/>
    </location>
</feature>
<dbReference type="GeneID" id="89529404"/>
<feature type="region of interest" description="Disordered" evidence="1">
    <location>
        <begin position="618"/>
        <end position="654"/>
    </location>
</feature>
<protein>
    <submittedName>
        <fullName evidence="2">Uncharacterized protein</fullName>
    </submittedName>
</protein>
<name>A0A4R3ZPI8_9ACTN</name>
<evidence type="ECO:0000256" key="1">
    <source>
        <dbReference type="SAM" id="MobiDB-lite"/>
    </source>
</evidence>
<comment type="caution">
    <text evidence="2">The sequence shown here is derived from an EMBL/GenBank/DDBJ whole genome shotgun (WGS) entry which is preliminary data.</text>
</comment>
<dbReference type="OrthoDB" id="3267770at2"/>